<dbReference type="InterPro" id="IPR005490">
    <property type="entry name" value="LD_TPept_cat_dom"/>
</dbReference>
<sequence>MILNDLRLPSALLAVAVLSACVRPPDTNALPNRFGEGAADVEAVPAAVEQSSVTAEQRAMYNAVEDDGIPIPAVPARFLNSETVRQEVNYWSSEAPGTIIVDPHARYLYQIKPDNRAMRYTVAVGAAGYGWTGEAHVPYKRDWPHWTPTQNMIKREPDLYGPIRDGLDGGIENPLGARALYLHDESGDTLYRIHGTPEPESIGHGTSSGCIRLFNQDIIHLASKTDSMTKVMVLTEAQSGRGTVPPLAEAADVRKQSKGEAT</sequence>
<dbReference type="PROSITE" id="PS51257">
    <property type="entry name" value="PROKAR_LIPOPROTEIN"/>
    <property type="match status" value="1"/>
</dbReference>
<feature type="active site" description="Proton donor/acceptor" evidence="9">
    <location>
        <position position="194"/>
    </location>
</feature>
<evidence type="ECO:0000256" key="5">
    <source>
        <dbReference type="ARBA" id="ARBA00022801"/>
    </source>
</evidence>
<evidence type="ECO:0000256" key="7">
    <source>
        <dbReference type="ARBA" id="ARBA00022984"/>
    </source>
</evidence>
<feature type="region of interest" description="Disordered" evidence="10">
    <location>
        <begin position="242"/>
        <end position="262"/>
    </location>
</feature>
<keyword evidence="13" id="KW-1185">Reference proteome</keyword>
<dbReference type="PANTHER" id="PTHR30582:SF24">
    <property type="entry name" value="L,D-TRANSPEPTIDASE ERFK_SRFK-RELATED"/>
    <property type="match status" value="1"/>
</dbReference>
<feature type="compositionally biased region" description="Basic and acidic residues" evidence="10">
    <location>
        <begin position="251"/>
        <end position="262"/>
    </location>
</feature>
<evidence type="ECO:0000256" key="6">
    <source>
        <dbReference type="ARBA" id="ARBA00022960"/>
    </source>
</evidence>
<feature type="active site" description="Nucleophile" evidence="9">
    <location>
        <position position="210"/>
    </location>
</feature>
<name>A0ABR9X6T0_9RHOB</name>
<organism evidence="12 13">
    <name type="scientific">Salipiger mangrovisoli</name>
    <dbReference type="NCBI Taxonomy" id="2865933"/>
    <lineage>
        <taxon>Bacteria</taxon>
        <taxon>Pseudomonadati</taxon>
        <taxon>Pseudomonadota</taxon>
        <taxon>Alphaproteobacteria</taxon>
        <taxon>Rhodobacterales</taxon>
        <taxon>Roseobacteraceae</taxon>
        <taxon>Salipiger</taxon>
    </lineage>
</organism>
<keyword evidence="3" id="KW-0328">Glycosyltransferase</keyword>
<dbReference type="Proteomes" id="UP000607796">
    <property type="component" value="Unassembled WGS sequence"/>
</dbReference>
<evidence type="ECO:0000256" key="3">
    <source>
        <dbReference type="ARBA" id="ARBA00022676"/>
    </source>
</evidence>
<protein>
    <submittedName>
        <fullName evidence="12">L,D-transpeptidase</fullName>
    </submittedName>
</protein>
<dbReference type="Gene3D" id="2.40.440.10">
    <property type="entry name" value="L,D-transpeptidase catalytic domain-like"/>
    <property type="match status" value="1"/>
</dbReference>
<dbReference type="SUPFAM" id="SSF141523">
    <property type="entry name" value="L,D-transpeptidase catalytic domain-like"/>
    <property type="match status" value="1"/>
</dbReference>
<dbReference type="InterPro" id="IPR050979">
    <property type="entry name" value="LD-transpeptidase"/>
</dbReference>
<accession>A0ABR9X6T0</accession>
<comment type="similarity">
    <text evidence="2">Belongs to the YkuD family.</text>
</comment>
<dbReference type="PANTHER" id="PTHR30582">
    <property type="entry name" value="L,D-TRANSPEPTIDASE"/>
    <property type="match status" value="1"/>
</dbReference>
<keyword evidence="7 9" id="KW-0573">Peptidoglycan synthesis</keyword>
<dbReference type="Pfam" id="PF03734">
    <property type="entry name" value="YkuD"/>
    <property type="match status" value="1"/>
</dbReference>
<evidence type="ECO:0000313" key="13">
    <source>
        <dbReference type="Proteomes" id="UP000607796"/>
    </source>
</evidence>
<dbReference type="EMBL" id="JADFFK010000017">
    <property type="protein sequence ID" value="MBE9639248.1"/>
    <property type="molecule type" value="Genomic_DNA"/>
</dbReference>
<keyword evidence="5" id="KW-0378">Hydrolase</keyword>
<keyword evidence="6 9" id="KW-0133">Cell shape</keyword>
<evidence type="ECO:0000256" key="2">
    <source>
        <dbReference type="ARBA" id="ARBA00005992"/>
    </source>
</evidence>
<feature type="domain" description="L,D-TPase catalytic" evidence="11">
    <location>
        <begin position="97"/>
        <end position="234"/>
    </location>
</feature>
<comment type="pathway">
    <text evidence="1 9">Cell wall biogenesis; peptidoglycan biosynthesis.</text>
</comment>
<comment type="caution">
    <text evidence="12">The sequence shown here is derived from an EMBL/GenBank/DDBJ whole genome shotgun (WGS) entry which is preliminary data.</text>
</comment>
<keyword evidence="8 9" id="KW-0961">Cell wall biogenesis/degradation</keyword>
<gene>
    <name evidence="12" type="ORF">IQ782_20540</name>
</gene>
<reference evidence="12 13" key="1">
    <citation type="journal article" date="2021" name="Int. J. Syst. Evol. Microbiol.">
        <title>Salipiger mangrovisoli sp. nov., isolated from mangrove soil and the proposal for the reclassification of Paraphaeobacter pallidus as Salipiger pallidus comb. nov.</title>
        <authorList>
            <person name="Du J."/>
            <person name="Liu Y."/>
            <person name="Pei T."/>
            <person name="Deng M.R."/>
            <person name="Zhu H."/>
        </authorList>
    </citation>
    <scope>NUCLEOTIDE SEQUENCE [LARGE SCALE GENOMIC DNA]</scope>
    <source>
        <strain evidence="12 13">6D45A</strain>
    </source>
</reference>
<evidence type="ECO:0000256" key="1">
    <source>
        <dbReference type="ARBA" id="ARBA00004752"/>
    </source>
</evidence>
<evidence type="ECO:0000313" key="12">
    <source>
        <dbReference type="EMBL" id="MBE9639248.1"/>
    </source>
</evidence>
<evidence type="ECO:0000259" key="11">
    <source>
        <dbReference type="PROSITE" id="PS52029"/>
    </source>
</evidence>
<keyword evidence="4" id="KW-0808">Transferase</keyword>
<dbReference type="PROSITE" id="PS52029">
    <property type="entry name" value="LD_TPASE"/>
    <property type="match status" value="1"/>
</dbReference>
<dbReference type="RefSeq" id="WP_194136533.1">
    <property type="nucleotide sequence ID" value="NZ_JADFFK010000017.1"/>
</dbReference>
<proteinExistence type="inferred from homology"/>
<evidence type="ECO:0000256" key="8">
    <source>
        <dbReference type="ARBA" id="ARBA00023316"/>
    </source>
</evidence>
<evidence type="ECO:0000256" key="10">
    <source>
        <dbReference type="SAM" id="MobiDB-lite"/>
    </source>
</evidence>
<evidence type="ECO:0000256" key="4">
    <source>
        <dbReference type="ARBA" id="ARBA00022679"/>
    </source>
</evidence>
<dbReference type="CDD" id="cd16913">
    <property type="entry name" value="YkuD_like"/>
    <property type="match status" value="1"/>
</dbReference>
<dbReference type="InterPro" id="IPR038063">
    <property type="entry name" value="Transpep_catalytic_dom"/>
</dbReference>
<evidence type="ECO:0000256" key="9">
    <source>
        <dbReference type="PROSITE-ProRule" id="PRU01373"/>
    </source>
</evidence>